<dbReference type="GO" id="GO:0005504">
    <property type="term" value="F:fatty acid binding"/>
    <property type="evidence" value="ECO:0007669"/>
    <property type="project" value="EnsemblPlants"/>
</dbReference>
<evidence type="ECO:0000313" key="4">
    <source>
        <dbReference type="Proteomes" id="UP001058974"/>
    </source>
</evidence>
<evidence type="ECO:0000313" key="3">
    <source>
        <dbReference type="EMBL" id="KAI5393538.1"/>
    </source>
</evidence>
<dbReference type="InterPro" id="IPR036298">
    <property type="entry name" value="Chalcone_isomerase_sf"/>
</dbReference>
<protein>
    <recommendedName>
        <fullName evidence="2">Chalcone isomerase domain-containing protein</fullName>
    </recommendedName>
</protein>
<evidence type="ECO:0000259" key="2">
    <source>
        <dbReference type="Pfam" id="PF16035"/>
    </source>
</evidence>
<proteinExistence type="inferred from homology"/>
<dbReference type="GO" id="GO:0009570">
    <property type="term" value="C:chloroplast stroma"/>
    <property type="evidence" value="ECO:0007669"/>
    <property type="project" value="EnsemblPlants"/>
</dbReference>
<dbReference type="InterPro" id="IPR016087">
    <property type="entry name" value="Chalcone_isomerase"/>
</dbReference>
<dbReference type="AlphaFoldDB" id="A0A9D4W034"/>
<feature type="domain" description="Chalcone isomerase" evidence="2">
    <location>
        <begin position="254"/>
        <end position="426"/>
    </location>
</feature>
<evidence type="ECO:0000256" key="1">
    <source>
        <dbReference type="ARBA" id="ARBA00007166"/>
    </source>
</evidence>
<dbReference type="Gene3D" id="3.50.70.10">
    <property type="match status" value="1"/>
</dbReference>
<sequence length="437" mass="48384">SLSFPFRFLPHFIPIESTLSQMKNDWLPWMDSDPDLFPLEPFINNFLRSHFLQSFIQNSRTFHVPGTSAIEETFGRVSKFAGAVLFWVSGGGSNACGGSLRFGGGSGNMNMKVKPVIGNNVAGFGFPFGFKSKRKSSERVTLGKISSSLVSLFWREAKRIQSCSVLSLAAALVPPIQNLSSKLLSGPMQDPDMQIHGSMDQLPKEVERQRCPRLSISELNLANSTMEPKTGIEFPVVLDSLSAGEQSSRSDAEVLVGTGSRTMTIVKIKSLKIYAFGFYVHPNSLCEKLGPKYASISADELNDHNDFYQDLLREDISMTVRLVVNCKGMKINSVKNAFEKSLRARLVKTNPSADFDCLWTFGSYFTENIPIPLGTVIEFKRTVDGRLITEIGGSYVGSVHSKDLCRAFFDMYIGDLPVCEQAKKEIGMNIANMIRSC</sequence>
<dbReference type="PANTHER" id="PTHR47284">
    <property type="entry name" value="FATTY-ACID-BINDING PROTEIN 2"/>
    <property type="match status" value="1"/>
</dbReference>
<comment type="similarity">
    <text evidence="1">Belongs to the chalcone isomerase family.</text>
</comment>
<dbReference type="InterPro" id="IPR016088">
    <property type="entry name" value="Chalcone_isomerase_3-sand"/>
</dbReference>
<dbReference type="InterPro" id="IPR016089">
    <property type="entry name" value="Chalcone_isomerase_bundle_sf"/>
</dbReference>
<accession>A0A9D4W034</accession>
<dbReference type="SUPFAM" id="SSF54626">
    <property type="entry name" value="Chalcone isomerase"/>
    <property type="match status" value="1"/>
</dbReference>
<keyword evidence="4" id="KW-1185">Reference proteome</keyword>
<dbReference type="PANTHER" id="PTHR47284:SF3">
    <property type="entry name" value="FATTY-ACID-BINDING PROTEIN 2"/>
    <property type="match status" value="1"/>
</dbReference>
<dbReference type="Gramene" id="Psat06G0060100-T1">
    <property type="protein sequence ID" value="KAI5393538.1"/>
    <property type="gene ID" value="KIW84_060601"/>
</dbReference>
<name>A0A9D4W034_PEA</name>
<dbReference type="EMBL" id="JAMSHJ010000006">
    <property type="protein sequence ID" value="KAI5393538.1"/>
    <property type="molecule type" value="Genomic_DNA"/>
</dbReference>
<reference evidence="3 4" key="1">
    <citation type="journal article" date="2022" name="Nat. Genet.">
        <title>Improved pea reference genome and pan-genome highlight genomic features and evolutionary characteristics.</title>
        <authorList>
            <person name="Yang T."/>
            <person name="Liu R."/>
            <person name="Luo Y."/>
            <person name="Hu S."/>
            <person name="Wang D."/>
            <person name="Wang C."/>
            <person name="Pandey M.K."/>
            <person name="Ge S."/>
            <person name="Xu Q."/>
            <person name="Li N."/>
            <person name="Li G."/>
            <person name="Huang Y."/>
            <person name="Saxena R.K."/>
            <person name="Ji Y."/>
            <person name="Li M."/>
            <person name="Yan X."/>
            <person name="He Y."/>
            <person name="Liu Y."/>
            <person name="Wang X."/>
            <person name="Xiang C."/>
            <person name="Varshney R.K."/>
            <person name="Ding H."/>
            <person name="Gao S."/>
            <person name="Zong X."/>
        </authorList>
    </citation>
    <scope>NUCLEOTIDE SEQUENCE [LARGE SCALE GENOMIC DNA]</scope>
    <source>
        <strain evidence="3 4">cv. Zhongwan 6</strain>
    </source>
</reference>
<feature type="non-terminal residue" evidence="3">
    <location>
        <position position="1"/>
    </location>
</feature>
<comment type="caution">
    <text evidence="3">The sequence shown here is derived from an EMBL/GenBank/DDBJ whole genome shotgun (WGS) entry which is preliminary data.</text>
</comment>
<dbReference type="Proteomes" id="UP001058974">
    <property type="component" value="Chromosome 6"/>
</dbReference>
<dbReference type="Pfam" id="PF16035">
    <property type="entry name" value="Chalcone_2"/>
    <property type="match status" value="1"/>
</dbReference>
<organism evidence="3 4">
    <name type="scientific">Pisum sativum</name>
    <name type="common">Garden pea</name>
    <name type="synonym">Lathyrus oleraceus</name>
    <dbReference type="NCBI Taxonomy" id="3888"/>
    <lineage>
        <taxon>Eukaryota</taxon>
        <taxon>Viridiplantae</taxon>
        <taxon>Streptophyta</taxon>
        <taxon>Embryophyta</taxon>
        <taxon>Tracheophyta</taxon>
        <taxon>Spermatophyta</taxon>
        <taxon>Magnoliopsida</taxon>
        <taxon>eudicotyledons</taxon>
        <taxon>Gunneridae</taxon>
        <taxon>Pentapetalae</taxon>
        <taxon>rosids</taxon>
        <taxon>fabids</taxon>
        <taxon>Fabales</taxon>
        <taxon>Fabaceae</taxon>
        <taxon>Papilionoideae</taxon>
        <taxon>50 kb inversion clade</taxon>
        <taxon>NPAAA clade</taxon>
        <taxon>Hologalegina</taxon>
        <taxon>IRL clade</taxon>
        <taxon>Fabeae</taxon>
        <taxon>Lathyrus</taxon>
    </lineage>
</organism>
<dbReference type="Gene3D" id="1.10.890.20">
    <property type="match status" value="1"/>
</dbReference>
<dbReference type="GO" id="GO:0016872">
    <property type="term" value="F:intramolecular lyase activity"/>
    <property type="evidence" value="ECO:0007669"/>
    <property type="project" value="InterPro"/>
</dbReference>
<gene>
    <name evidence="3" type="ORF">KIW84_060601</name>
</gene>